<organism evidence="2 3">
    <name type="scientific">Sorghum bicolor</name>
    <name type="common">Sorghum</name>
    <name type="synonym">Sorghum vulgare</name>
    <dbReference type="NCBI Taxonomy" id="4558"/>
    <lineage>
        <taxon>Eukaryota</taxon>
        <taxon>Viridiplantae</taxon>
        <taxon>Streptophyta</taxon>
        <taxon>Embryophyta</taxon>
        <taxon>Tracheophyta</taxon>
        <taxon>Spermatophyta</taxon>
        <taxon>Magnoliopsida</taxon>
        <taxon>Liliopsida</taxon>
        <taxon>Poales</taxon>
        <taxon>Poaceae</taxon>
        <taxon>PACMAD clade</taxon>
        <taxon>Panicoideae</taxon>
        <taxon>Andropogonodae</taxon>
        <taxon>Andropogoneae</taxon>
        <taxon>Sorghinae</taxon>
        <taxon>Sorghum</taxon>
    </lineage>
</organism>
<evidence type="ECO:0000313" key="3">
    <source>
        <dbReference type="Proteomes" id="UP000000768"/>
    </source>
</evidence>
<dbReference type="Gramene" id="OQU86830">
    <property type="protein sequence ID" value="OQU86830"/>
    <property type="gene ID" value="SORBI_3003G159450"/>
</dbReference>
<sequence>MVNIIQRKEEISLVTIPQSCRPAPLAPPAASHHASAACGRPAHPRPPYALPAAARSRIPLLRSLAPVRPCLSPPSQDPSPPCGRAPRRALPRASPRGHPCWHLFSLTVVPLAEWMSPRDRDPKAPPSGEAKPECRRVLSLPIASDPCHCRPCRCPRRTDELRHCPKHWRTCLHWLHLKLCPIPSRCHLD</sequence>
<dbReference type="AlphaFoldDB" id="A0A1W0VXH2"/>
<feature type="region of interest" description="Disordered" evidence="1">
    <location>
        <begin position="69"/>
        <end position="95"/>
    </location>
</feature>
<evidence type="ECO:0000313" key="2">
    <source>
        <dbReference type="EMBL" id="OQU86830.1"/>
    </source>
</evidence>
<reference evidence="2 3" key="1">
    <citation type="journal article" date="2009" name="Nature">
        <title>The Sorghum bicolor genome and the diversification of grasses.</title>
        <authorList>
            <person name="Paterson A.H."/>
            <person name="Bowers J.E."/>
            <person name="Bruggmann R."/>
            <person name="Dubchak I."/>
            <person name="Grimwood J."/>
            <person name="Gundlach H."/>
            <person name="Haberer G."/>
            <person name="Hellsten U."/>
            <person name="Mitros T."/>
            <person name="Poliakov A."/>
            <person name="Schmutz J."/>
            <person name="Spannagl M."/>
            <person name="Tang H."/>
            <person name="Wang X."/>
            <person name="Wicker T."/>
            <person name="Bharti A.K."/>
            <person name="Chapman J."/>
            <person name="Feltus F.A."/>
            <person name="Gowik U."/>
            <person name="Grigoriev I.V."/>
            <person name="Lyons E."/>
            <person name="Maher C.A."/>
            <person name="Martis M."/>
            <person name="Narechania A."/>
            <person name="Otillar R.P."/>
            <person name="Penning B.W."/>
            <person name="Salamov A.A."/>
            <person name="Wang Y."/>
            <person name="Zhang L."/>
            <person name="Carpita N.C."/>
            <person name="Freeling M."/>
            <person name="Gingle A.R."/>
            <person name="Hash C.T."/>
            <person name="Keller B."/>
            <person name="Klein P."/>
            <person name="Kresovich S."/>
            <person name="McCann M.C."/>
            <person name="Ming R."/>
            <person name="Peterson D.G."/>
            <person name="Mehboob-ur-Rahman"/>
            <person name="Ware D."/>
            <person name="Westhoff P."/>
            <person name="Mayer K.F."/>
            <person name="Messing J."/>
            <person name="Rokhsar D.S."/>
        </authorList>
    </citation>
    <scope>NUCLEOTIDE SEQUENCE [LARGE SCALE GENOMIC DNA]</scope>
    <source>
        <strain evidence="3">cv. BTx623</strain>
    </source>
</reference>
<gene>
    <name evidence="2" type="ORF">SORBI_3003G159450</name>
</gene>
<name>A0A1W0VXH2_SORBI</name>
<evidence type="ECO:0000256" key="1">
    <source>
        <dbReference type="SAM" id="MobiDB-lite"/>
    </source>
</evidence>
<proteinExistence type="predicted"/>
<dbReference type="Proteomes" id="UP000000768">
    <property type="component" value="Chromosome 3"/>
</dbReference>
<protein>
    <submittedName>
        <fullName evidence="2">Uncharacterized protein</fullName>
    </submittedName>
</protein>
<keyword evidence="3" id="KW-1185">Reference proteome</keyword>
<reference evidence="3" key="2">
    <citation type="journal article" date="2018" name="Plant J.">
        <title>The Sorghum bicolor reference genome: improved assembly, gene annotations, a transcriptome atlas, and signatures of genome organization.</title>
        <authorList>
            <person name="McCormick R.F."/>
            <person name="Truong S.K."/>
            <person name="Sreedasyam A."/>
            <person name="Jenkins J."/>
            <person name="Shu S."/>
            <person name="Sims D."/>
            <person name="Kennedy M."/>
            <person name="Amirebrahimi M."/>
            <person name="Weers B.D."/>
            <person name="McKinley B."/>
            <person name="Mattison A."/>
            <person name="Morishige D.T."/>
            <person name="Grimwood J."/>
            <person name="Schmutz J."/>
            <person name="Mullet J.E."/>
        </authorList>
    </citation>
    <scope>NUCLEOTIDE SEQUENCE [LARGE SCALE GENOMIC DNA]</scope>
    <source>
        <strain evidence="3">cv. BTx623</strain>
    </source>
</reference>
<dbReference type="InParanoid" id="A0A1W0VXH2"/>
<accession>A0A1W0VXH2</accession>
<feature type="compositionally biased region" description="Pro residues" evidence="1">
    <location>
        <begin position="71"/>
        <end position="83"/>
    </location>
</feature>
<dbReference type="EMBL" id="CM000762">
    <property type="protein sequence ID" value="OQU86830.1"/>
    <property type="molecule type" value="Genomic_DNA"/>
</dbReference>